<dbReference type="AlphaFoldDB" id="A0A2T3YTQ4"/>
<gene>
    <name evidence="2" type="ORF">M441DRAFT_62270</name>
</gene>
<dbReference type="EMBL" id="KZ679272">
    <property type="protein sequence ID" value="PTB35886.1"/>
    <property type="molecule type" value="Genomic_DNA"/>
</dbReference>
<keyword evidence="1" id="KW-0812">Transmembrane</keyword>
<accession>A0A2T3YTQ4</accession>
<name>A0A2T3YTQ4_TRIA4</name>
<evidence type="ECO:0000313" key="3">
    <source>
        <dbReference type="Proteomes" id="UP000240493"/>
    </source>
</evidence>
<proteinExistence type="predicted"/>
<keyword evidence="1" id="KW-1133">Transmembrane helix</keyword>
<reference evidence="2 3" key="1">
    <citation type="submission" date="2016-07" db="EMBL/GenBank/DDBJ databases">
        <title>Multiple horizontal gene transfer events from other fungi enriched the ability of initially mycotrophic Trichoderma (Ascomycota) to feed on dead plant biomass.</title>
        <authorList>
            <consortium name="DOE Joint Genome Institute"/>
            <person name="Aerts A."/>
            <person name="Atanasova L."/>
            <person name="Chenthamara K."/>
            <person name="Zhang J."/>
            <person name="Grujic M."/>
            <person name="Henrissat B."/>
            <person name="Kuo A."/>
            <person name="Salamov A."/>
            <person name="Lipzen A."/>
            <person name="Labutti K."/>
            <person name="Barry K."/>
            <person name="Miao Y."/>
            <person name="Rahimi M.J."/>
            <person name="Shen Q."/>
            <person name="Grigoriev I.V."/>
            <person name="Kubicek C.P."/>
            <person name="Druzhinina I.S."/>
        </authorList>
    </citation>
    <scope>NUCLEOTIDE SEQUENCE [LARGE SCALE GENOMIC DNA]</scope>
    <source>
        <strain evidence="2 3">CBS 433.97</strain>
    </source>
</reference>
<organism evidence="2 3">
    <name type="scientific">Trichoderma asperellum (strain ATCC 204424 / CBS 433.97 / NBRC 101777)</name>
    <dbReference type="NCBI Taxonomy" id="1042311"/>
    <lineage>
        <taxon>Eukaryota</taxon>
        <taxon>Fungi</taxon>
        <taxon>Dikarya</taxon>
        <taxon>Ascomycota</taxon>
        <taxon>Pezizomycotina</taxon>
        <taxon>Sordariomycetes</taxon>
        <taxon>Hypocreomycetidae</taxon>
        <taxon>Hypocreales</taxon>
        <taxon>Hypocreaceae</taxon>
        <taxon>Trichoderma</taxon>
    </lineage>
</organism>
<sequence length="84" mass="9388">MDPLTDDSSSHICPERRMHTPYSVLIMLAAGFLAGPELFLLGPRYPAIDILSMETDRRRLGIFRTTNVTSILILDDGWCHSLVG</sequence>
<evidence type="ECO:0000313" key="2">
    <source>
        <dbReference type="EMBL" id="PTB35886.1"/>
    </source>
</evidence>
<protein>
    <submittedName>
        <fullName evidence="2">Uncharacterized protein</fullName>
    </submittedName>
</protein>
<keyword evidence="3" id="KW-1185">Reference proteome</keyword>
<dbReference type="Proteomes" id="UP000240493">
    <property type="component" value="Unassembled WGS sequence"/>
</dbReference>
<feature type="transmembrane region" description="Helical" evidence="1">
    <location>
        <begin position="20"/>
        <end position="41"/>
    </location>
</feature>
<keyword evidence="1" id="KW-0472">Membrane</keyword>
<evidence type="ECO:0000256" key="1">
    <source>
        <dbReference type="SAM" id="Phobius"/>
    </source>
</evidence>